<evidence type="ECO:0000313" key="2">
    <source>
        <dbReference type="EMBL" id="VDN25984.1"/>
    </source>
</evidence>
<dbReference type="WBParaSite" id="GPUH_0001545301-mRNA-1">
    <property type="protein sequence ID" value="GPUH_0001545301-mRNA-1"/>
    <property type="gene ID" value="GPUH_0001545301"/>
</dbReference>
<feature type="compositionally biased region" description="Acidic residues" evidence="1">
    <location>
        <begin position="131"/>
        <end position="141"/>
    </location>
</feature>
<reference evidence="4" key="1">
    <citation type="submission" date="2016-06" db="UniProtKB">
        <authorList>
            <consortium name="WormBaseParasite"/>
        </authorList>
    </citation>
    <scope>IDENTIFICATION</scope>
</reference>
<sequence>MLAVSDDESDDSRNVRNGSSGRKVLKLDDVVADEISSSDDEGQRRSPVKKPKILITEEISDDSGTERNESGSLVEEDGELSLVSEDDVVQCDQISDDEGDNNDDDDGNDDHEGTVDRVCVTTVVDPNDLVDISDEELEEKDDINISSG</sequence>
<proteinExistence type="predicted"/>
<feature type="compositionally biased region" description="Acidic residues" evidence="1">
    <location>
        <begin position="30"/>
        <end position="40"/>
    </location>
</feature>
<evidence type="ECO:0000313" key="3">
    <source>
        <dbReference type="Proteomes" id="UP000271098"/>
    </source>
</evidence>
<dbReference type="AlphaFoldDB" id="A0A183E391"/>
<reference evidence="2 3" key="2">
    <citation type="submission" date="2018-11" db="EMBL/GenBank/DDBJ databases">
        <authorList>
            <consortium name="Pathogen Informatics"/>
        </authorList>
    </citation>
    <scope>NUCLEOTIDE SEQUENCE [LARGE SCALE GENOMIC DNA]</scope>
</reference>
<evidence type="ECO:0000256" key="1">
    <source>
        <dbReference type="SAM" id="MobiDB-lite"/>
    </source>
</evidence>
<keyword evidence="3" id="KW-1185">Reference proteome</keyword>
<feature type="compositionally biased region" description="Low complexity" evidence="1">
    <location>
        <begin position="116"/>
        <end position="125"/>
    </location>
</feature>
<evidence type="ECO:0000313" key="4">
    <source>
        <dbReference type="WBParaSite" id="GPUH_0001545301-mRNA-1"/>
    </source>
</evidence>
<feature type="region of interest" description="Disordered" evidence="1">
    <location>
        <begin position="1"/>
        <end position="148"/>
    </location>
</feature>
<feature type="compositionally biased region" description="Acidic residues" evidence="1">
    <location>
        <begin position="1"/>
        <end position="10"/>
    </location>
</feature>
<organism evidence="4">
    <name type="scientific">Gongylonema pulchrum</name>
    <dbReference type="NCBI Taxonomy" id="637853"/>
    <lineage>
        <taxon>Eukaryota</taxon>
        <taxon>Metazoa</taxon>
        <taxon>Ecdysozoa</taxon>
        <taxon>Nematoda</taxon>
        <taxon>Chromadorea</taxon>
        <taxon>Rhabditida</taxon>
        <taxon>Spirurina</taxon>
        <taxon>Spiruromorpha</taxon>
        <taxon>Spiruroidea</taxon>
        <taxon>Gongylonematidae</taxon>
        <taxon>Gongylonema</taxon>
    </lineage>
</organism>
<accession>A0A183E391</accession>
<dbReference type="Proteomes" id="UP000271098">
    <property type="component" value="Unassembled WGS sequence"/>
</dbReference>
<feature type="compositionally biased region" description="Acidic residues" evidence="1">
    <location>
        <begin position="74"/>
        <end position="109"/>
    </location>
</feature>
<protein>
    <submittedName>
        <fullName evidence="4">Nucleolin-like</fullName>
    </submittedName>
</protein>
<name>A0A183E391_9BILA</name>
<gene>
    <name evidence="2" type="ORF">GPUH_LOCUS15432</name>
</gene>
<dbReference type="EMBL" id="UYRT01082428">
    <property type="protein sequence ID" value="VDN25984.1"/>
    <property type="molecule type" value="Genomic_DNA"/>
</dbReference>